<keyword evidence="1" id="KW-0479">Metal-binding</keyword>
<dbReference type="PANTHER" id="PTHR22968">
    <property type="entry name" value="PROTEIN KINASE C, MU"/>
    <property type="match status" value="1"/>
</dbReference>
<dbReference type="RefSeq" id="XP_010788792.1">
    <property type="nucleotide sequence ID" value="XM_010790490.1"/>
</dbReference>
<feature type="domain" description="Phorbol-ester/DAG-type" evidence="3">
    <location>
        <begin position="31"/>
        <end position="81"/>
    </location>
</feature>
<dbReference type="SMART" id="SM00109">
    <property type="entry name" value="C1"/>
    <property type="match status" value="1"/>
</dbReference>
<dbReference type="GO" id="GO:0035556">
    <property type="term" value="P:intracellular signal transduction"/>
    <property type="evidence" value="ECO:0007669"/>
    <property type="project" value="TreeGrafter"/>
</dbReference>
<name>A0A6I9PKU1_9TELE</name>
<dbReference type="Gene3D" id="3.30.60.20">
    <property type="match status" value="1"/>
</dbReference>
<dbReference type="GO" id="GO:0005829">
    <property type="term" value="C:cytosol"/>
    <property type="evidence" value="ECO:0007669"/>
    <property type="project" value="TreeGrafter"/>
</dbReference>
<dbReference type="GeneID" id="104962096"/>
<dbReference type="GO" id="GO:0016020">
    <property type="term" value="C:membrane"/>
    <property type="evidence" value="ECO:0007669"/>
    <property type="project" value="UniProtKB-SubCell"/>
</dbReference>
<dbReference type="InterPro" id="IPR046349">
    <property type="entry name" value="C1-like_sf"/>
</dbReference>
<dbReference type="OrthoDB" id="63267at2759"/>
<dbReference type="PROSITE" id="PS50081">
    <property type="entry name" value="ZF_DAG_PE_2"/>
    <property type="match status" value="1"/>
</dbReference>
<evidence type="ECO:0000256" key="1">
    <source>
        <dbReference type="ARBA" id="ARBA00022723"/>
    </source>
</evidence>
<dbReference type="PROSITE" id="PS00479">
    <property type="entry name" value="ZF_DAG_PE_1"/>
    <property type="match status" value="1"/>
</dbReference>
<dbReference type="InterPro" id="IPR002219">
    <property type="entry name" value="PKC_DAG/PE"/>
</dbReference>
<proteinExistence type="predicted"/>
<dbReference type="SUPFAM" id="SSF57889">
    <property type="entry name" value="Cysteine-rich domain"/>
    <property type="match status" value="1"/>
</dbReference>
<dbReference type="FunFam" id="3.30.60.20:FF:000012">
    <property type="entry name" value="Protein kinase C"/>
    <property type="match status" value="1"/>
</dbReference>
<dbReference type="PRINTS" id="PR00008">
    <property type="entry name" value="DAGPEDOMAIN"/>
</dbReference>
<protein>
    <submittedName>
        <fullName evidence="5">Protein kinase C zeta type-like isoform X1</fullName>
    </submittedName>
</protein>
<accession>A0A6I9PKU1</accession>
<dbReference type="Pfam" id="PF00130">
    <property type="entry name" value="C1_1"/>
    <property type="match status" value="1"/>
</dbReference>
<dbReference type="GO" id="GO:0008270">
    <property type="term" value="F:zinc ion binding"/>
    <property type="evidence" value="ECO:0007669"/>
    <property type="project" value="UniProtKB-KW"/>
</dbReference>
<gene>
    <name evidence="5" type="primary">LOC104962096</name>
</gene>
<evidence type="ECO:0000256" key="2">
    <source>
        <dbReference type="ARBA" id="ARBA00022833"/>
    </source>
</evidence>
<dbReference type="KEGG" id="ncc:104962096"/>
<dbReference type="AlphaFoldDB" id="A0A6I9PKU1"/>
<evidence type="ECO:0000313" key="4">
    <source>
        <dbReference type="Proteomes" id="UP000504611"/>
    </source>
</evidence>
<dbReference type="GO" id="GO:0007200">
    <property type="term" value="P:phospholipase C-activating G protein-coupled receptor signaling pathway"/>
    <property type="evidence" value="ECO:0007669"/>
    <property type="project" value="TreeGrafter"/>
</dbReference>
<evidence type="ECO:0000313" key="5">
    <source>
        <dbReference type="RefSeq" id="XP_010788792.1"/>
    </source>
</evidence>
<dbReference type="PANTHER" id="PTHR22968:SF14">
    <property type="entry name" value="PROTEIN KINASE C"/>
    <property type="match status" value="1"/>
</dbReference>
<organism evidence="4 5">
    <name type="scientific">Notothenia coriiceps</name>
    <name type="common">black rockcod</name>
    <dbReference type="NCBI Taxonomy" id="8208"/>
    <lineage>
        <taxon>Eukaryota</taxon>
        <taxon>Metazoa</taxon>
        <taxon>Chordata</taxon>
        <taxon>Craniata</taxon>
        <taxon>Vertebrata</taxon>
        <taxon>Euteleostomi</taxon>
        <taxon>Actinopterygii</taxon>
        <taxon>Neopterygii</taxon>
        <taxon>Teleostei</taxon>
        <taxon>Neoteleostei</taxon>
        <taxon>Acanthomorphata</taxon>
        <taxon>Eupercaria</taxon>
        <taxon>Perciformes</taxon>
        <taxon>Notothenioidei</taxon>
        <taxon>Nototheniidae</taxon>
        <taxon>Notothenia</taxon>
    </lineage>
</organism>
<dbReference type="InterPro" id="IPR020454">
    <property type="entry name" value="DAG/PE-bd"/>
</dbReference>
<keyword evidence="2" id="KW-0862">Zinc</keyword>
<keyword evidence="4" id="KW-1185">Reference proteome</keyword>
<dbReference type="Proteomes" id="UP000504611">
    <property type="component" value="Unplaced"/>
</dbReference>
<reference evidence="5" key="1">
    <citation type="submission" date="2025-08" db="UniProtKB">
        <authorList>
            <consortium name="RefSeq"/>
        </authorList>
    </citation>
    <scope>IDENTIFICATION</scope>
    <source>
        <tissue evidence="5">Muscle</tissue>
    </source>
</reference>
<evidence type="ECO:0000259" key="3">
    <source>
        <dbReference type="PROSITE" id="PS50081"/>
    </source>
</evidence>
<dbReference type="GO" id="GO:0004674">
    <property type="term" value="F:protein serine/threonine kinase activity"/>
    <property type="evidence" value="ECO:0007669"/>
    <property type="project" value="UniProtKB-KW"/>
</dbReference>
<sequence>MLLTLLFYLRVKESIYRRGARRWRKLYRVNGHLFQAKRFNRKAYCGHCAERIWGLGRQGYKCINCKLLVHKRCHRLIPQTCQRLMVSIHHVPSS</sequence>